<gene>
    <name evidence="1" type="ORF">HKT17_00855</name>
</gene>
<proteinExistence type="predicted"/>
<name>A0ABX6N1U7_9BURK</name>
<sequence>MGQLMMLPPPEFPDPLCIHNDWTLLPSHTDSNDENGKQFFLVWIGDSPLTPRFIAAAESLNQEKHTSAFPGFKVMFHSEPTPGFVVHTKPNWNIQSETQARTALEQILWEINRQIN</sequence>
<organism evidence="1 2">
    <name type="scientific">Limnobacter profundi</name>
    <dbReference type="NCBI Taxonomy" id="2732163"/>
    <lineage>
        <taxon>Bacteria</taxon>
        <taxon>Pseudomonadati</taxon>
        <taxon>Pseudomonadota</taxon>
        <taxon>Betaproteobacteria</taxon>
        <taxon>Burkholderiales</taxon>
        <taxon>Burkholderiaceae</taxon>
        <taxon>Limnobacter</taxon>
    </lineage>
</organism>
<dbReference type="Proteomes" id="UP000501130">
    <property type="component" value="Chromosome"/>
</dbReference>
<evidence type="ECO:0000313" key="1">
    <source>
        <dbReference type="EMBL" id="QJR28354.1"/>
    </source>
</evidence>
<accession>A0ABX6N1U7</accession>
<keyword evidence="2" id="KW-1185">Reference proteome</keyword>
<dbReference type="RefSeq" id="WP_171097126.1">
    <property type="nucleotide sequence ID" value="NZ_CP053084.1"/>
</dbReference>
<reference evidence="1 2" key="1">
    <citation type="submission" date="2020-05" db="EMBL/GenBank/DDBJ databases">
        <title>Compete genome of Limnobacter sp. SAORIC-580.</title>
        <authorList>
            <person name="Song J."/>
            <person name="Cho J.-C."/>
        </authorList>
    </citation>
    <scope>NUCLEOTIDE SEQUENCE [LARGE SCALE GENOMIC DNA]</scope>
    <source>
        <strain evidence="1 2">SAORIC-580</strain>
    </source>
</reference>
<evidence type="ECO:0000313" key="2">
    <source>
        <dbReference type="Proteomes" id="UP000501130"/>
    </source>
</evidence>
<protein>
    <submittedName>
        <fullName evidence="1">Uncharacterized protein</fullName>
    </submittedName>
</protein>
<dbReference type="EMBL" id="CP053084">
    <property type="protein sequence ID" value="QJR28354.1"/>
    <property type="molecule type" value="Genomic_DNA"/>
</dbReference>